<evidence type="ECO:0000313" key="1">
    <source>
        <dbReference type="EMBL" id="TQM98794.1"/>
    </source>
</evidence>
<proteinExistence type="predicted"/>
<dbReference type="AlphaFoldDB" id="A0A4Y3URS0"/>
<comment type="caution">
    <text evidence="1">The sequence shown here is derived from an EMBL/GenBank/DDBJ whole genome shotgun (WGS) entry which is preliminary data.</text>
</comment>
<reference evidence="1 2" key="1">
    <citation type="submission" date="2019-06" db="EMBL/GenBank/DDBJ databases">
        <title>Sequencing the genomes of 1000 actinobacteria strains.</title>
        <authorList>
            <person name="Klenk H.-P."/>
        </authorList>
    </citation>
    <scope>NUCLEOTIDE SEQUENCE [LARGE SCALE GENOMIC DNA]</scope>
    <source>
        <strain evidence="1 2">DSM 20427</strain>
    </source>
</reference>
<organism evidence="1 2">
    <name type="scientific">Microbacterium lacticum</name>
    <dbReference type="NCBI Taxonomy" id="33885"/>
    <lineage>
        <taxon>Bacteria</taxon>
        <taxon>Bacillati</taxon>
        <taxon>Actinomycetota</taxon>
        <taxon>Actinomycetes</taxon>
        <taxon>Micrococcales</taxon>
        <taxon>Microbacteriaceae</taxon>
        <taxon>Microbacterium</taxon>
    </lineage>
</organism>
<sequence length="179" mass="19605">MSTLHQSTRTGRWQRCVARSSCPYGEHRTIPDLARGGGAEIEPSGHGQTQTVSPLLAGVYSVGTGKRTQFYREDGSKLSPKDARQRKSRIRRVLRAAGGASKRAAQRQLKRTMTRAKLRTKWAVQDSSSAMLLGIARALEATAEGFAEEVEALAAEFGDEWELQLAAFEEIMNPPGTDC</sequence>
<dbReference type="RefSeq" id="WP_141381643.1">
    <property type="nucleotide sequence ID" value="NZ_BJNA01000127.1"/>
</dbReference>
<keyword evidence="2" id="KW-1185">Reference proteome</keyword>
<dbReference type="Proteomes" id="UP000319804">
    <property type="component" value="Unassembled WGS sequence"/>
</dbReference>
<dbReference type="EMBL" id="VFPS01000002">
    <property type="protein sequence ID" value="TQM98794.1"/>
    <property type="molecule type" value="Genomic_DNA"/>
</dbReference>
<protein>
    <submittedName>
        <fullName evidence="1">Uncharacterized protein</fullName>
    </submittedName>
</protein>
<name>A0A4Y3URS0_9MICO</name>
<accession>A0A4Y3URS0</accession>
<evidence type="ECO:0000313" key="2">
    <source>
        <dbReference type="Proteomes" id="UP000319804"/>
    </source>
</evidence>
<gene>
    <name evidence="1" type="ORF">FHX68_1506</name>
</gene>